<feature type="transmembrane region" description="Helical" evidence="1">
    <location>
        <begin position="21"/>
        <end position="45"/>
    </location>
</feature>
<dbReference type="Proteomes" id="UP001597042">
    <property type="component" value="Unassembled WGS sequence"/>
</dbReference>
<keyword evidence="3" id="KW-1185">Reference proteome</keyword>
<keyword evidence="1" id="KW-0472">Membrane</keyword>
<evidence type="ECO:0000313" key="3">
    <source>
        <dbReference type="Proteomes" id="UP001597042"/>
    </source>
</evidence>
<dbReference type="EMBL" id="JBHTIM010000001">
    <property type="protein sequence ID" value="MFD0781724.1"/>
    <property type="molecule type" value="Genomic_DNA"/>
</dbReference>
<sequence length="182" mass="19042">MSDNTTEITSRREQRKAGKRRPIVAFGLATLAVGGIGAALTSAAWTDNVFFSAQADAATFDLEGSVDGGKTWTQSDNKEKIELVVPASEFAKLLPGETRTVTLDVRNNGNVDATLVGSAVWADSQTTFAQDPKVAVSDLETTLVPAGTDSFTLTVTTPDDWSTDNKGTAGVIIVTVSGEATS</sequence>
<dbReference type="InterPro" id="IPR013783">
    <property type="entry name" value="Ig-like_fold"/>
</dbReference>
<keyword evidence="1" id="KW-1133">Transmembrane helix</keyword>
<name>A0ABW2ZTS0_9MICO</name>
<evidence type="ECO:0000313" key="2">
    <source>
        <dbReference type="EMBL" id="MFD0781724.1"/>
    </source>
</evidence>
<evidence type="ECO:0000256" key="1">
    <source>
        <dbReference type="SAM" id="Phobius"/>
    </source>
</evidence>
<protein>
    <recommendedName>
        <fullName evidence="4">Ribosomally synthesized peptide with SipW-like signal peptide</fullName>
    </recommendedName>
</protein>
<dbReference type="RefSeq" id="WP_378749298.1">
    <property type="nucleotide sequence ID" value="NZ_JBHSSV010000001.1"/>
</dbReference>
<reference evidence="3" key="1">
    <citation type="journal article" date="2019" name="Int. J. Syst. Evol. Microbiol.">
        <title>The Global Catalogue of Microorganisms (GCM) 10K type strain sequencing project: providing services to taxonomists for standard genome sequencing and annotation.</title>
        <authorList>
            <consortium name="The Broad Institute Genomics Platform"/>
            <consortium name="The Broad Institute Genome Sequencing Center for Infectious Disease"/>
            <person name="Wu L."/>
            <person name="Ma J."/>
        </authorList>
    </citation>
    <scope>NUCLEOTIDE SEQUENCE [LARGE SCALE GENOMIC DNA]</scope>
    <source>
        <strain evidence="3">CCUG 50754</strain>
    </source>
</reference>
<comment type="caution">
    <text evidence="2">The sequence shown here is derived from an EMBL/GenBank/DDBJ whole genome shotgun (WGS) entry which is preliminary data.</text>
</comment>
<gene>
    <name evidence="2" type="ORF">ACFQZV_10515</name>
</gene>
<organism evidence="2 3">
    <name type="scientific">Microbacterium koreense</name>
    <dbReference type="NCBI Taxonomy" id="323761"/>
    <lineage>
        <taxon>Bacteria</taxon>
        <taxon>Bacillati</taxon>
        <taxon>Actinomycetota</taxon>
        <taxon>Actinomycetes</taxon>
        <taxon>Micrococcales</taxon>
        <taxon>Microbacteriaceae</taxon>
        <taxon>Microbacterium</taxon>
    </lineage>
</organism>
<evidence type="ECO:0008006" key="4">
    <source>
        <dbReference type="Google" id="ProtNLM"/>
    </source>
</evidence>
<accession>A0ABW2ZTS0</accession>
<keyword evidence="1" id="KW-0812">Transmembrane</keyword>
<dbReference type="Gene3D" id="2.60.40.10">
    <property type="entry name" value="Immunoglobulins"/>
    <property type="match status" value="1"/>
</dbReference>
<proteinExistence type="predicted"/>